<reference evidence="9 10" key="1">
    <citation type="submission" date="2018-06" db="EMBL/GenBank/DDBJ databases">
        <title>Genome analysis of cellulolytic fungus Trichoderma lentiforme CFAM-422.</title>
        <authorList>
            <person name="Steindorff A.S."/>
            <person name="Formighieri E.F."/>
            <person name="Midorikawa G.E.O."/>
            <person name="Tamietti M.S."/>
            <person name="Ramos E.Z."/>
            <person name="Silva A.S."/>
            <person name="Bon E.P.S."/>
            <person name="Mendes T.D."/>
            <person name="Damaso M.C.T."/>
            <person name="Favaro L.C.L."/>
        </authorList>
    </citation>
    <scope>NUCLEOTIDE SEQUENCE [LARGE SCALE GENOMIC DNA]</scope>
    <source>
        <strain evidence="9 10">CFAM-422</strain>
    </source>
</reference>
<dbReference type="GO" id="GO:0005758">
    <property type="term" value="C:mitochondrial intermembrane space"/>
    <property type="evidence" value="ECO:0007669"/>
    <property type="project" value="TreeGrafter"/>
</dbReference>
<keyword evidence="3 7" id="KW-0479">Metal-binding</keyword>
<dbReference type="InterPro" id="IPR024080">
    <property type="entry name" value="Neurolysin/TOP_N"/>
</dbReference>
<comment type="caution">
    <text evidence="9">The sequence shown here is derived from an EMBL/GenBank/DDBJ whole genome shotgun (WGS) entry which is preliminary data.</text>
</comment>
<dbReference type="GO" id="GO:0004222">
    <property type="term" value="F:metalloendopeptidase activity"/>
    <property type="evidence" value="ECO:0007669"/>
    <property type="project" value="InterPro"/>
</dbReference>
<organism evidence="9 10">
    <name type="scientific">Trichoderma lentiforme</name>
    <dbReference type="NCBI Taxonomy" id="1567552"/>
    <lineage>
        <taxon>Eukaryota</taxon>
        <taxon>Fungi</taxon>
        <taxon>Dikarya</taxon>
        <taxon>Ascomycota</taxon>
        <taxon>Pezizomycotina</taxon>
        <taxon>Sordariomycetes</taxon>
        <taxon>Hypocreomycetidae</taxon>
        <taxon>Hypocreales</taxon>
        <taxon>Hypocreaceae</taxon>
        <taxon>Trichoderma</taxon>
    </lineage>
</organism>
<dbReference type="PANTHER" id="PTHR11804:SF84">
    <property type="entry name" value="SACCHAROLYSIN"/>
    <property type="match status" value="1"/>
</dbReference>
<gene>
    <name evidence="9" type="ORF">CFAM422_008581</name>
</gene>
<keyword evidence="10" id="KW-1185">Reference proteome</keyword>
<dbReference type="EMBL" id="QLNT01000015">
    <property type="protein sequence ID" value="KAF3067848.1"/>
    <property type="molecule type" value="Genomic_DNA"/>
</dbReference>
<dbReference type="InterPro" id="IPR001567">
    <property type="entry name" value="Pept_M3A_M3B_dom"/>
</dbReference>
<dbReference type="GO" id="GO:0006518">
    <property type="term" value="P:peptide metabolic process"/>
    <property type="evidence" value="ECO:0007669"/>
    <property type="project" value="TreeGrafter"/>
</dbReference>
<protein>
    <submittedName>
        <fullName evidence="9">Saccharolysin</fullName>
    </submittedName>
</protein>
<dbReference type="GO" id="GO:0006508">
    <property type="term" value="P:proteolysis"/>
    <property type="evidence" value="ECO:0007669"/>
    <property type="project" value="UniProtKB-KW"/>
</dbReference>
<evidence type="ECO:0000313" key="10">
    <source>
        <dbReference type="Proteomes" id="UP000801864"/>
    </source>
</evidence>
<evidence type="ECO:0000256" key="2">
    <source>
        <dbReference type="ARBA" id="ARBA00022670"/>
    </source>
</evidence>
<keyword evidence="5 7" id="KW-0862">Zinc</keyword>
<dbReference type="Gene3D" id="1.10.1370.10">
    <property type="entry name" value="Neurolysin, domain 3"/>
    <property type="match status" value="1"/>
</dbReference>
<dbReference type="InterPro" id="IPR024079">
    <property type="entry name" value="MetalloPept_cat_dom_sf"/>
</dbReference>
<dbReference type="PANTHER" id="PTHR11804">
    <property type="entry name" value="PROTEASE M3 THIMET OLIGOPEPTIDASE-RELATED"/>
    <property type="match status" value="1"/>
</dbReference>
<dbReference type="AlphaFoldDB" id="A0A9P4XBM2"/>
<sequence length="715" mass="82741">MGNINILSSSLPQLPPAFDATPLSLIEEAKALIDHTRTVWDEVALSVQPNHATFENTIIPIITDENQKHTRLRILRFYSSTSPSKELRDASNSATSMFNDADVELYSRVDIYRLVSAVLNGIHQEREDLDDESIYYVEKLHRKLRQNGCGITDVGKKQSFERAQKRIQELVTQCTANLHEDSSGIWLSIEELEGVPEKIMAQLKQGEADHEGQVWVKTKVPHPFKIISHAKSEDTRRKVYYAMKNRLPQNISLFRELVLRRDEVARLLEYPNYLAYKTADKMIRTPEKVINILDEIRQRIRPHAVKTAEELLDLKSKDAIARGETAEDQKLCFWDESFYAGIKLQNESKIRSTISEYFELYHTLDKLFELLGHIFDTRFELITTEQQYVLGDGKPLVWHSDISMYAVWDTRKPGGFLGYAYFDFFPRVGKYGHGGSYATQWGFTKPDGKRFHPSCALVMNYTKLDSKPVLLSLVDVRKLFHELGHLHHSLCTKVKYASLSYIDRDFVEAPSLMFEQFFWEARHIKDLSYHYSYISPEYKSLWIQENKSKEQQPPAQLSDKNVTELATQDPKKLISRENYNLFLSYFDILVHTPATHEELEQANLAEMFNKLQTDILAMHGGEAIGDGWDWSHGESVFRMIVSGYDAGYYTYVLGRVFALNMWNREFKANTLDKDAARRFRDTVFCVGGKQPEEKTLKDYLGHEPSTGPYFKWLNI</sequence>
<evidence type="ECO:0000256" key="3">
    <source>
        <dbReference type="ARBA" id="ARBA00022723"/>
    </source>
</evidence>
<evidence type="ECO:0000259" key="8">
    <source>
        <dbReference type="Pfam" id="PF01432"/>
    </source>
</evidence>
<evidence type="ECO:0000256" key="7">
    <source>
        <dbReference type="RuleBase" id="RU003435"/>
    </source>
</evidence>
<keyword evidence="2 7" id="KW-0645">Protease</keyword>
<dbReference type="Gene3D" id="1.20.1050.40">
    <property type="entry name" value="Endopeptidase. Chain P, domain 1"/>
    <property type="match status" value="1"/>
</dbReference>
<proteinExistence type="inferred from homology"/>
<comment type="cofactor">
    <cofactor evidence="7">
        <name>Zn(2+)</name>
        <dbReference type="ChEBI" id="CHEBI:29105"/>
    </cofactor>
    <text evidence="7">Binds 1 zinc ion.</text>
</comment>
<name>A0A9P4XBM2_9HYPO</name>
<dbReference type="CDD" id="cd06455">
    <property type="entry name" value="M3A_TOP"/>
    <property type="match status" value="1"/>
</dbReference>
<dbReference type="SUPFAM" id="SSF55486">
    <property type="entry name" value="Metalloproteases ('zincins'), catalytic domain"/>
    <property type="match status" value="1"/>
</dbReference>
<accession>A0A9P4XBM2</accession>
<keyword evidence="4 7" id="KW-0378">Hydrolase</keyword>
<dbReference type="Pfam" id="PF01432">
    <property type="entry name" value="Peptidase_M3"/>
    <property type="match status" value="1"/>
</dbReference>
<dbReference type="InterPro" id="IPR024077">
    <property type="entry name" value="Neurolysin/TOP_dom2"/>
</dbReference>
<evidence type="ECO:0000256" key="6">
    <source>
        <dbReference type="ARBA" id="ARBA00023049"/>
    </source>
</evidence>
<dbReference type="GO" id="GO:0046872">
    <property type="term" value="F:metal ion binding"/>
    <property type="evidence" value="ECO:0007669"/>
    <property type="project" value="UniProtKB-UniRule"/>
</dbReference>
<evidence type="ECO:0000313" key="9">
    <source>
        <dbReference type="EMBL" id="KAF3067848.1"/>
    </source>
</evidence>
<evidence type="ECO:0000256" key="5">
    <source>
        <dbReference type="ARBA" id="ARBA00022833"/>
    </source>
</evidence>
<evidence type="ECO:0000256" key="1">
    <source>
        <dbReference type="ARBA" id="ARBA00006040"/>
    </source>
</evidence>
<evidence type="ECO:0000256" key="4">
    <source>
        <dbReference type="ARBA" id="ARBA00022801"/>
    </source>
</evidence>
<comment type="similarity">
    <text evidence="1 7">Belongs to the peptidase M3 family.</text>
</comment>
<keyword evidence="6 7" id="KW-0482">Metalloprotease</keyword>
<feature type="domain" description="Peptidase M3A/M3B catalytic" evidence="8">
    <location>
        <begin position="229"/>
        <end position="711"/>
    </location>
</feature>
<dbReference type="Gene3D" id="3.40.390.10">
    <property type="entry name" value="Collagenase (Catalytic Domain)"/>
    <property type="match status" value="1"/>
</dbReference>
<dbReference type="Proteomes" id="UP000801864">
    <property type="component" value="Unassembled WGS sequence"/>
</dbReference>
<dbReference type="InterPro" id="IPR045090">
    <property type="entry name" value="Pept_M3A_M3B"/>
</dbReference>